<proteinExistence type="inferred from homology"/>
<evidence type="ECO:0000256" key="3">
    <source>
        <dbReference type="SAM" id="MobiDB-lite"/>
    </source>
</evidence>
<evidence type="ECO:0000313" key="5">
    <source>
        <dbReference type="EMBL" id="MFC5133443.1"/>
    </source>
</evidence>
<dbReference type="PROSITE" id="PS01031">
    <property type="entry name" value="SHSP"/>
    <property type="match status" value="1"/>
</dbReference>
<dbReference type="SUPFAM" id="SSF49764">
    <property type="entry name" value="HSP20-like chaperones"/>
    <property type="match status" value="1"/>
</dbReference>
<gene>
    <name evidence="5" type="ORF">ACFPJA_01685</name>
</gene>
<feature type="domain" description="SHSP" evidence="4">
    <location>
        <begin position="25"/>
        <end position="141"/>
    </location>
</feature>
<keyword evidence="6" id="KW-1185">Reference proteome</keyword>
<dbReference type="CDD" id="cd06464">
    <property type="entry name" value="ACD_sHsps-like"/>
    <property type="match status" value="1"/>
</dbReference>
<reference evidence="5 6" key="1">
    <citation type="journal article" date="2019" name="Int. J. Syst. Evol. Microbiol.">
        <title>The Global Catalogue of Microorganisms (GCM) 10K type strain sequencing project: providing services to taxonomists for standard genome sequencing and annotation.</title>
        <authorList>
            <consortium name="The Broad Institute Genomics Platform"/>
            <consortium name="The Broad Institute Genome Sequencing Center for Infectious Disease"/>
            <person name="Wu L."/>
            <person name="Ma J."/>
        </authorList>
    </citation>
    <scope>NUCLEOTIDE SEQUENCE [LARGE SCALE GENOMIC DNA]</scope>
    <source>
        <strain evidence="5 6">CGMCC 1.16026</strain>
    </source>
</reference>
<accession>A0ABD5QMV3</accession>
<sequence length="141" mass="16247">MNRSNPFEEIEQFFGRTPFGEEWTGKRELRTADVDVAEYDDEVVVMADLPGYDREDIDVHADDGRLTIRAERDAERETEDGETEHRYLRRERRHESVTRTIDLPRGVDPEGAAATYRNGVLTVTLPSRRDDGEDGHRIDIG</sequence>
<dbReference type="InterPro" id="IPR008978">
    <property type="entry name" value="HSP20-like_chaperone"/>
</dbReference>
<dbReference type="Pfam" id="PF00011">
    <property type="entry name" value="HSP20"/>
    <property type="match status" value="1"/>
</dbReference>
<evidence type="ECO:0000256" key="1">
    <source>
        <dbReference type="PROSITE-ProRule" id="PRU00285"/>
    </source>
</evidence>
<dbReference type="InterPro" id="IPR031107">
    <property type="entry name" value="Small_HSP"/>
</dbReference>
<dbReference type="Gene3D" id="2.60.40.790">
    <property type="match status" value="1"/>
</dbReference>
<feature type="region of interest" description="Disordered" evidence="3">
    <location>
        <begin position="72"/>
        <end position="94"/>
    </location>
</feature>
<evidence type="ECO:0000313" key="6">
    <source>
        <dbReference type="Proteomes" id="UP001596145"/>
    </source>
</evidence>
<dbReference type="EMBL" id="JBHSKV010000001">
    <property type="protein sequence ID" value="MFC5133443.1"/>
    <property type="molecule type" value="Genomic_DNA"/>
</dbReference>
<evidence type="ECO:0000256" key="2">
    <source>
        <dbReference type="RuleBase" id="RU003616"/>
    </source>
</evidence>
<dbReference type="PANTHER" id="PTHR11527">
    <property type="entry name" value="HEAT-SHOCK PROTEIN 20 FAMILY MEMBER"/>
    <property type="match status" value="1"/>
</dbReference>
<dbReference type="InterPro" id="IPR002068">
    <property type="entry name" value="A-crystallin/Hsp20_dom"/>
</dbReference>
<comment type="similarity">
    <text evidence="1 2">Belongs to the small heat shock protein (HSP20) family.</text>
</comment>
<name>A0ABD5QMV3_9EURY</name>
<comment type="caution">
    <text evidence="5">The sequence shown here is derived from an EMBL/GenBank/DDBJ whole genome shotgun (WGS) entry which is preliminary data.</text>
</comment>
<organism evidence="5 6">
    <name type="scientific">Halorubrum glutamatedens</name>
    <dbReference type="NCBI Taxonomy" id="2707018"/>
    <lineage>
        <taxon>Archaea</taxon>
        <taxon>Methanobacteriati</taxon>
        <taxon>Methanobacteriota</taxon>
        <taxon>Stenosarchaea group</taxon>
        <taxon>Halobacteria</taxon>
        <taxon>Halobacteriales</taxon>
        <taxon>Haloferacaceae</taxon>
        <taxon>Halorubrum</taxon>
    </lineage>
</organism>
<dbReference type="RefSeq" id="WP_122103898.1">
    <property type="nucleotide sequence ID" value="NZ_JBHSKV010000001.1"/>
</dbReference>
<evidence type="ECO:0000259" key="4">
    <source>
        <dbReference type="PROSITE" id="PS01031"/>
    </source>
</evidence>
<protein>
    <submittedName>
        <fullName evidence="5">Hsp20/alpha crystallin family protein</fullName>
    </submittedName>
</protein>
<dbReference type="Proteomes" id="UP001596145">
    <property type="component" value="Unassembled WGS sequence"/>
</dbReference>
<dbReference type="AlphaFoldDB" id="A0ABD5QMV3"/>